<dbReference type="Pfam" id="PF22691">
    <property type="entry name" value="Thiolase_C_1"/>
    <property type="match status" value="1"/>
</dbReference>
<dbReference type="Pfam" id="PF00108">
    <property type="entry name" value="Thiolase_N"/>
    <property type="match status" value="1"/>
</dbReference>
<protein>
    <submittedName>
        <fullName evidence="3">Acetyl-CoA acetyltransferase</fullName>
    </submittedName>
</protein>
<dbReference type="SUPFAM" id="SSF53901">
    <property type="entry name" value="Thiolase-like"/>
    <property type="match status" value="1"/>
</dbReference>
<dbReference type="Proteomes" id="UP001165378">
    <property type="component" value="Unassembled WGS sequence"/>
</dbReference>
<feature type="domain" description="Thiolase C-terminal" evidence="2">
    <location>
        <begin position="255"/>
        <end position="386"/>
    </location>
</feature>
<organism evidence="3 4">
    <name type="scientific">Yinghuangia soli</name>
    <dbReference type="NCBI Taxonomy" id="2908204"/>
    <lineage>
        <taxon>Bacteria</taxon>
        <taxon>Bacillati</taxon>
        <taxon>Actinomycetota</taxon>
        <taxon>Actinomycetes</taxon>
        <taxon>Kitasatosporales</taxon>
        <taxon>Streptomycetaceae</taxon>
        <taxon>Yinghuangia</taxon>
    </lineage>
</organism>
<feature type="domain" description="Thiolase N-terminal" evidence="1">
    <location>
        <begin position="10"/>
        <end position="194"/>
    </location>
</feature>
<dbReference type="PIRSF" id="PIRSF000429">
    <property type="entry name" value="Ac-CoA_Ac_transf"/>
    <property type="match status" value="1"/>
</dbReference>
<reference evidence="3" key="1">
    <citation type="submission" date="2022-01" db="EMBL/GenBank/DDBJ databases">
        <title>Genome-Based Taxonomic Classification of the Phylum Actinobacteria.</title>
        <authorList>
            <person name="Gao Y."/>
        </authorList>
    </citation>
    <scope>NUCLEOTIDE SEQUENCE</scope>
    <source>
        <strain evidence="3">KLBMP 8922</strain>
    </source>
</reference>
<gene>
    <name evidence="3" type="ORF">LZ495_17265</name>
</gene>
<dbReference type="CDD" id="cd00829">
    <property type="entry name" value="SCP-x_thiolase"/>
    <property type="match status" value="1"/>
</dbReference>
<dbReference type="InterPro" id="IPR020616">
    <property type="entry name" value="Thiolase_N"/>
</dbReference>
<accession>A0AA41TZM0</accession>
<dbReference type="InterPro" id="IPR002155">
    <property type="entry name" value="Thiolase"/>
</dbReference>
<dbReference type="PANTHER" id="PTHR42870:SF1">
    <property type="entry name" value="NON-SPECIFIC LIPID-TRANSFER PROTEIN-LIKE 2"/>
    <property type="match status" value="1"/>
</dbReference>
<sequence length="397" mass="42209">MGSHGIKDRVAIVGMGCTPFVEAWEKGTDDLLIDAAQETFASAGIAKDDVDAFWLGTAQTGMSGMVLSKPLQLQNKPVTRVENMCATGSEALRQAAYAVASGAYDVAMAVGVEKVKDGGFQGLNAFPVPGDGTARTLTAAAMFSMVAPAYGHKYGVSEEEMRAVLSHIASKNHYNGARNPRAQFRKEIAPEKISAMPKLAGQLGVFDCAGVADGAAAAIVVRAEDAYKYTDKPLFIKALSMVAGNGSGVIDPEYDYTTFWEIAACAKDAYAQAGVTDPRNEIAMAEVHDCFTPTELVLMEDLQFADRGTAWKEVLAGAFNLDGRLPVNPDGGLKSFGHPVGASGLRMMFEAWLQLRGEAPADRRIPETDRKLALTHNLGGYPGEMVSFISILGNELG</sequence>
<name>A0AA41TZM0_9ACTN</name>
<evidence type="ECO:0000259" key="2">
    <source>
        <dbReference type="Pfam" id="PF22691"/>
    </source>
</evidence>
<comment type="caution">
    <text evidence="3">The sequence shown here is derived from an EMBL/GenBank/DDBJ whole genome shotgun (WGS) entry which is preliminary data.</text>
</comment>
<keyword evidence="4" id="KW-1185">Reference proteome</keyword>
<evidence type="ECO:0000313" key="3">
    <source>
        <dbReference type="EMBL" id="MCF2528958.1"/>
    </source>
</evidence>
<evidence type="ECO:0000259" key="1">
    <source>
        <dbReference type="Pfam" id="PF00108"/>
    </source>
</evidence>
<dbReference type="PANTHER" id="PTHR42870">
    <property type="entry name" value="ACETYL-COA C-ACETYLTRANSFERASE"/>
    <property type="match status" value="1"/>
</dbReference>
<dbReference type="GO" id="GO:0016747">
    <property type="term" value="F:acyltransferase activity, transferring groups other than amino-acyl groups"/>
    <property type="evidence" value="ECO:0007669"/>
    <property type="project" value="InterPro"/>
</dbReference>
<evidence type="ECO:0000313" key="4">
    <source>
        <dbReference type="Proteomes" id="UP001165378"/>
    </source>
</evidence>
<dbReference type="InterPro" id="IPR055140">
    <property type="entry name" value="Thiolase_C_2"/>
</dbReference>
<dbReference type="Gene3D" id="3.40.47.10">
    <property type="match status" value="1"/>
</dbReference>
<proteinExistence type="predicted"/>
<dbReference type="RefSeq" id="WP_235053128.1">
    <property type="nucleotide sequence ID" value="NZ_JAKFHA010000009.1"/>
</dbReference>
<dbReference type="EMBL" id="JAKFHA010000009">
    <property type="protein sequence ID" value="MCF2528958.1"/>
    <property type="molecule type" value="Genomic_DNA"/>
</dbReference>
<dbReference type="NCBIfam" id="NF004810">
    <property type="entry name" value="PRK06157.1"/>
    <property type="match status" value="1"/>
</dbReference>
<dbReference type="InterPro" id="IPR016039">
    <property type="entry name" value="Thiolase-like"/>
</dbReference>
<dbReference type="AlphaFoldDB" id="A0AA41TZM0"/>